<keyword evidence="3" id="KW-0805">Transcription regulation</keyword>
<dbReference type="CDD" id="cd00093">
    <property type="entry name" value="HTH_XRE"/>
    <property type="match status" value="1"/>
</dbReference>
<dbReference type="GO" id="GO:0016020">
    <property type="term" value="C:membrane"/>
    <property type="evidence" value="ECO:0007669"/>
    <property type="project" value="InterPro"/>
</dbReference>
<dbReference type="Gene3D" id="1.10.260.40">
    <property type="entry name" value="lambda repressor-like DNA-binding domains"/>
    <property type="match status" value="1"/>
</dbReference>
<evidence type="ECO:0000259" key="7">
    <source>
        <dbReference type="PROSITE" id="PS50943"/>
    </source>
</evidence>
<dbReference type="PANTHER" id="PTHR40661:SF3">
    <property type="entry name" value="FELS-1 PROPHAGE TRANSCRIPTIONAL REGULATOR"/>
    <property type="match status" value="1"/>
</dbReference>
<dbReference type="PROSITE" id="PS50943">
    <property type="entry name" value="HTH_CROC1"/>
    <property type="match status" value="1"/>
</dbReference>
<dbReference type="PROSITE" id="PS00501">
    <property type="entry name" value="SPASE_I_1"/>
    <property type="match status" value="1"/>
</dbReference>
<dbReference type="GO" id="GO:0004252">
    <property type="term" value="F:serine-type endopeptidase activity"/>
    <property type="evidence" value="ECO:0007669"/>
    <property type="project" value="InterPro"/>
</dbReference>
<protein>
    <submittedName>
        <fullName evidence="8">XRE family transcriptional regulator</fullName>
    </submittedName>
</protein>
<dbReference type="InterPro" id="IPR039418">
    <property type="entry name" value="LexA-like"/>
</dbReference>
<dbReference type="Proteomes" id="UP000297396">
    <property type="component" value="Unassembled WGS sequence"/>
</dbReference>
<evidence type="ECO:0000256" key="5">
    <source>
        <dbReference type="ARBA" id="ARBA00023163"/>
    </source>
</evidence>
<evidence type="ECO:0000256" key="2">
    <source>
        <dbReference type="ARBA" id="ARBA00022801"/>
    </source>
</evidence>
<gene>
    <name evidence="8" type="ORF">E4T80_03125</name>
</gene>
<dbReference type="SMART" id="SM00530">
    <property type="entry name" value="HTH_XRE"/>
    <property type="match status" value="1"/>
</dbReference>
<dbReference type="PANTHER" id="PTHR40661">
    <property type="match status" value="1"/>
</dbReference>
<dbReference type="SUPFAM" id="SSF51306">
    <property type="entry name" value="LexA/Signal peptidase"/>
    <property type="match status" value="1"/>
</dbReference>
<dbReference type="Pfam" id="PF01381">
    <property type="entry name" value="HTH_3"/>
    <property type="match status" value="1"/>
</dbReference>
<dbReference type="EMBL" id="SPPA01000005">
    <property type="protein sequence ID" value="TFV11981.1"/>
    <property type="molecule type" value="Genomic_DNA"/>
</dbReference>
<feature type="coiled-coil region" evidence="6">
    <location>
        <begin position="8"/>
        <end position="35"/>
    </location>
</feature>
<evidence type="ECO:0000256" key="4">
    <source>
        <dbReference type="ARBA" id="ARBA00023125"/>
    </source>
</evidence>
<dbReference type="SUPFAM" id="SSF47413">
    <property type="entry name" value="lambda repressor-like DNA-binding domains"/>
    <property type="match status" value="1"/>
</dbReference>
<dbReference type="InterPro" id="IPR015927">
    <property type="entry name" value="Peptidase_S24_S26A/B/C"/>
</dbReference>
<dbReference type="InterPro" id="IPR001387">
    <property type="entry name" value="Cro/C1-type_HTH"/>
</dbReference>
<organism evidence="8 9">
    <name type="scientific">Muribacter muris</name>
    <dbReference type="NCBI Taxonomy" id="67855"/>
    <lineage>
        <taxon>Bacteria</taxon>
        <taxon>Pseudomonadati</taxon>
        <taxon>Pseudomonadota</taxon>
        <taxon>Gammaproteobacteria</taxon>
        <taxon>Pasteurellales</taxon>
        <taxon>Pasteurellaceae</taxon>
        <taxon>Muribacter</taxon>
    </lineage>
</organism>
<dbReference type="InterPro" id="IPR036286">
    <property type="entry name" value="LexA/Signal_pep-like_sf"/>
</dbReference>
<dbReference type="CDD" id="cd06529">
    <property type="entry name" value="S24_LexA-like"/>
    <property type="match status" value="1"/>
</dbReference>
<evidence type="ECO:0000313" key="8">
    <source>
        <dbReference type="EMBL" id="TFV11981.1"/>
    </source>
</evidence>
<evidence type="ECO:0000256" key="1">
    <source>
        <dbReference type="ARBA" id="ARBA00022670"/>
    </source>
</evidence>
<dbReference type="Pfam" id="PF00717">
    <property type="entry name" value="Peptidase_S24"/>
    <property type="match status" value="1"/>
</dbReference>
<dbReference type="Gene3D" id="2.10.109.10">
    <property type="entry name" value="Umud Fragment, subunit A"/>
    <property type="match status" value="1"/>
</dbReference>
<keyword evidence="1" id="KW-0645">Protease</keyword>
<dbReference type="AlphaFoldDB" id="A0A4Y9K1M9"/>
<dbReference type="InterPro" id="IPR019756">
    <property type="entry name" value="Pept_S26A_signal_pept_1_Ser-AS"/>
</dbReference>
<keyword evidence="5" id="KW-0804">Transcription</keyword>
<dbReference type="InterPro" id="IPR010982">
    <property type="entry name" value="Lambda_DNA-bd_dom_sf"/>
</dbReference>
<evidence type="ECO:0000256" key="6">
    <source>
        <dbReference type="SAM" id="Coils"/>
    </source>
</evidence>
<feature type="domain" description="HTH cro/C1-type" evidence="7">
    <location>
        <begin position="21"/>
        <end position="79"/>
    </location>
</feature>
<keyword evidence="6" id="KW-0175">Coiled coil</keyword>
<name>A0A4Y9K1M9_9PAST</name>
<dbReference type="GO" id="GO:0006508">
    <property type="term" value="P:proteolysis"/>
    <property type="evidence" value="ECO:0007669"/>
    <property type="project" value="UniProtKB-KW"/>
</dbReference>
<evidence type="ECO:0000313" key="9">
    <source>
        <dbReference type="Proteomes" id="UP000297396"/>
    </source>
</evidence>
<reference evidence="8 9" key="1">
    <citation type="submission" date="2019-03" db="EMBL/GenBank/DDBJ databases">
        <title>Diversity of the mouse oral microbiome.</title>
        <authorList>
            <person name="Joseph S."/>
            <person name="Aduse-Opoku J."/>
            <person name="Curtis M."/>
            <person name="Wade W."/>
            <person name="Hashim A."/>
        </authorList>
    </citation>
    <scope>NUCLEOTIDE SEQUENCE [LARGE SCALE GENOMIC DNA]</scope>
    <source>
        <strain evidence="8 9">WT12</strain>
    </source>
</reference>
<proteinExistence type="predicted"/>
<dbReference type="RefSeq" id="WP_135054867.1">
    <property type="nucleotide sequence ID" value="NZ_JADGLC010000005.1"/>
</dbReference>
<comment type="caution">
    <text evidence="8">The sequence shown here is derived from an EMBL/GenBank/DDBJ whole genome shotgun (WGS) entry which is preliminary data.</text>
</comment>
<keyword evidence="4" id="KW-0238">DNA-binding</keyword>
<evidence type="ECO:0000256" key="3">
    <source>
        <dbReference type="ARBA" id="ARBA00023015"/>
    </source>
</evidence>
<dbReference type="OrthoDB" id="9791537at2"/>
<keyword evidence="2" id="KW-0378">Hydrolase</keyword>
<accession>A0A4Y9K1M9</accession>
<sequence length="253" mass="28507">MSSNSKKKELTQEQKMEAEALKRIFEEKKSQLKLNQAEVAEAFGISQGGINHYLNGVNALNAQVATKFAKLLQVSVSAFSSRLALEISDMAKAIDEEEIKLLAENQDDEDDSIIIDVLNVEASAGFGSSSDLVEIVSQLHYAPEQYYEYYRGMNPNNVQVINIKGDSMFPTFSHGDLIFVDTTMTTFDGDGVYVFTYDNYTYIKRLQKAGKELLVISDNDTYKAWTISREELEQLYIHGKVKVHQSQKLNFIG</sequence>
<dbReference type="GO" id="GO:0003677">
    <property type="term" value="F:DNA binding"/>
    <property type="evidence" value="ECO:0007669"/>
    <property type="project" value="UniProtKB-KW"/>
</dbReference>